<evidence type="ECO:0000313" key="1">
    <source>
        <dbReference type="EMBL" id="KAG5389176.1"/>
    </source>
</evidence>
<dbReference type="EMBL" id="JADBGQ010000007">
    <property type="protein sequence ID" value="KAG5389176.1"/>
    <property type="molecule type" value="Genomic_DNA"/>
</dbReference>
<reference evidence="1 2" key="1">
    <citation type="submission" date="2021-03" db="EMBL/GenBank/DDBJ databases">
        <authorList>
            <person name="King G.J."/>
            <person name="Bancroft I."/>
            <person name="Baten A."/>
            <person name="Bloomfield J."/>
            <person name="Borpatragohain P."/>
            <person name="He Z."/>
            <person name="Irish N."/>
            <person name="Irwin J."/>
            <person name="Liu K."/>
            <person name="Mauleon R.P."/>
            <person name="Moore J."/>
            <person name="Morris R."/>
            <person name="Ostergaard L."/>
            <person name="Wang B."/>
            <person name="Wells R."/>
        </authorList>
    </citation>
    <scope>NUCLEOTIDE SEQUENCE [LARGE SCALE GENOMIC DNA]</scope>
    <source>
        <strain evidence="1">R-o-18</strain>
        <tissue evidence="1">Leaf</tissue>
    </source>
</reference>
<proteinExistence type="predicted"/>
<feature type="non-terminal residue" evidence="1">
    <location>
        <position position="1"/>
    </location>
</feature>
<dbReference type="Proteomes" id="UP000823674">
    <property type="component" value="Chromosome A08"/>
</dbReference>
<gene>
    <name evidence="1" type="primary">A08p013010.1_BraROA</name>
    <name evidence="1" type="ORF">IGI04_030717</name>
</gene>
<keyword evidence="2" id="KW-1185">Reference proteome</keyword>
<name>A0ABQ7LRI7_BRACM</name>
<sequence>VSGRVKLKDKTGSSSAQTLGLNSDIKESGRISQIIVTVLNLKCTEKVYSRAIVRTCSQVLIYNIIKYGSINHVKSYYKPVFQNIPV</sequence>
<evidence type="ECO:0000313" key="2">
    <source>
        <dbReference type="Proteomes" id="UP000823674"/>
    </source>
</evidence>
<organism evidence="1 2">
    <name type="scientific">Brassica rapa subsp. trilocularis</name>
    <dbReference type="NCBI Taxonomy" id="1813537"/>
    <lineage>
        <taxon>Eukaryota</taxon>
        <taxon>Viridiplantae</taxon>
        <taxon>Streptophyta</taxon>
        <taxon>Embryophyta</taxon>
        <taxon>Tracheophyta</taxon>
        <taxon>Spermatophyta</taxon>
        <taxon>Magnoliopsida</taxon>
        <taxon>eudicotyledons</taxon>
        <taxon>Gunneridae</taxon>
        <taxon>Pentapetalae</taxon>
        <taxon>rosids</taxon>
        <taxon>malvids</taxon>
        <taxon>Brassicales</taxon>
        <taxon>Brassicaceae</taxon>
        <taxon>Brassiceae</taxon>
        <taxon>Brassica</taxon>
    </lineage>
</organism>
<comment type="caution">
    <text evidence="1">The sequence shown here is derived from an EMBL/GenBank/DDBJ whole genome shotgun (WGS) entry which is preliminary data.</text>
</comment>
<protein>
    <submittedName>
        <fullName evidence="1">Uncharacterized protein</fullName>
    </submittedName>
</protein>
<accession>A0ABQ7LRI7</accession>